<dbReference type="PANTHER" id="PTHR46209">
    <property type="entry name" value="PX DOMAIN-CONTAINING PROTEIN"/>
    <property type="match status" value="1"/>
</dbReference>
<dbReference type="InterPro" id="IPR001683">
    <property type="entry name" value="PX_dom"/>
</dbReference>
<keyword evidence="4" id="KW-0813">Transport</keyword>
<evidence type="ECO:0000259" key="12">
    <source>
        <dbReference type="PROSITE" id="PS50195"/>
    </source>
</evidence>
<evidence type="ECO:0000256" key="3">
    <source>
        <dbReference type="ARBA" id="ARBA00010883"/>
    </source>
</evidence>
<dbReference type="PROSITE" id="PS50195">
    <property type="entry name" value="PX"/>
    <property type="match status" value="1"/>
</dbReference>
<evidence type="ECO:0000256" key="11">
    <source>
        <dbReference type="SAM" id="MobiDB-lite"/>
    </source>
</evidence>
<dbReference type="CTD" id="29916"/>
<dbReference type="RefSeq" id="XP_013764402.1">
    <property type="nucleotide sequence ID" value="XM_013908948.1"/>
</dbReference>
<dbReference type="InterPro" id="IPR043544">
    <property type="entry name" value="SNX10/11"/>
</dbReference>
<feature type="compositionally biased region" description="Polar residues" evidence="11">
    <location>
        <begin position="390"/>
        <end position="401"/>
    </location>
</feature>
<dbReference type="PANTHER" id="PTHR46209:SF1">
    <property type="entry name" value="SORTING NEXIN-11"/>
    <property type="match status" value="1"/>
</dbReference>
<evidence type="ECO:0000313" key="13">
    <source>
        <dbReference type="Proteomes" id="UP000695023"/>
    </source>
</evidence>
<name>A0A9Y6J9W4_9CICH</name>
<keyword evidence="9" id="KW-0472">Membrane</keyword>
<dbReference type="GO" id="GO:0016050">
    <property type="term" value="P:vesicle organization"/>
    <property type="evidence" value="ECO:0007669"/>
    <property type="project" value="TreeGrafter"/>
</dbReference>
<dbReference type="Pfam" id="PF00787">
    <property type="entry name" value="PX"/>
    <property type="match status" value="1"/>
</dbReference>
<feature type="region of interest" description="Disordered" evidence="11">
    <location>
        <begin position="506"/>
        <end position="532"/>
    </location>
</feature>
<comment type="subcellular location">
    <subcellularLocation>
        <location evidence="2">Cytoplasm</location>
    </subcellularLocation>
    <subcellularLocation>
        <location evidence="10">Endomembrane system</location>
        <topology evidence="10">Peripheral membrane protein</topology>
        <orientation evidence="10">Cytoplasmic side</orientation>
    </subcellularLocation>
    <subcellularLocation>
        <location evidence="1">Endosome</location>
    </subcellularLocation>
</comment>
<evidence type="ECO:0000256" key="5">
    <source>
        <dbReference type="ARBA" id="ARBA00022490"/>
    </source>
</evidence>
<evidence type="ECO:0000256" key="9">
    <source>
        <dbReference type="ARBA" id="ARBA00023136"/>
    </source>
</evidence>
<evidence type="ECO:0000256" key="10">
    <source>
        <dbReference type="ARBA" id="ARBA00029433"/>
    </source>
</evidence>
<keyword evidence="8" id="KW-0446">Lipid-binding</keyword>
<accession>A0A9Y6J9W4</accession>
<evidence type="ECO:0000256" key="2">
    <source>
        <dbReference type="ARBA" id="ARBA00004496"/>
    </source>
</evidence>
<protein>
    <submittedName>
        <fullName evidence="14">Sorting nexin-11</fullName>
    </submittedName>
</protein>
<evidence type="ECO:0000256" key="8">
    <source>
        <dbReference type="ARBA" id="ARBA00023121"/>
    </source>
</evidence>
<comment type="similarity">
    <text evidence="3">Belongs to the sorting nexin family.</text>
</comment>
<evidence type="ECO:0000256" key="1">
    <source>
        <dbReference type="ARBA" id="ARBA00004177"/>
    </source>
</evidence>
<dbReference type="AlphaFoldDB" id="A0A9Y6J9W4"/>
<feature type="domain" description="PX" evidence="12">
    <location>
        <begin position="10"/>
        <end position="141"/>
    </location>
</feature>
<evidence type="ECO:0000256" key="7">
    <source>
        <dbReference type="ARBA" id="ARBA00022927"/>
    </source>
</evidence>
<proteinExistence type="inferred from homology"/>
<dbReference type="Proteomes" id="UP000695023">
    <property type="component" value="Unplaced"/>
</dbReference>
<dbReference type="Gene3D" id="3.30.1520.10">
    <property type="entry name" value="Phox-like domain"/>
    <property type="match status" value="1"/>
</dbReference>
<gene>
    <name evidence="14" type="primary">snx11</name>
</gene>
<dbReference type="GO" id="GO:0005768">
    <property type="term" value="C:endosome"/>
    <property type="evidence" value="ECO:0007669"/>
    <property type="project" value="UniProtKB-SubCell"/>
</dbReference>
<reference evidence="14" key="1">
    <citation type="submission" date="2025-08" db="UniProtKB">
        <authorList>
            <consortium name="RefSeq"/>
        </authorList>
    </citation>
    <scope>IDENTIFICATION</scope>
</reference>
<organism evidence="13 14">
    <name type="scientific">Pundamilia nyererei</name>
    <dbReference type="NCBI Taxonomy" id="303518"/>
    <lineage>
        <taxon>Eukaryota</taxon>
        <taxon>Metazoa</taxon>
        <taxon>Chordata</taxon>
        <taxon>Craniata</taxon>
        <taxon>Vertebrata</taxon>
        <taxon>Euteleostomi</taxon>
        <taxon>Actinopterygii</taxon>
        <taxon>Neopterygii</taxon>
        <taxon>Teleostei</taxon>
        <taxon>Neoteleostei</taxon>
        <taxon>Acanthomorphata</taxon>
        <taxon>Ovalentaria</taxon>
        <taxon>Cichlomorphae</taxon>
        <taxon>Cichliformes</taxon>
        <taxon>Cichlidae</taxon>
        <taxon>African cichlids</taxon>
        <taxon>Pseudocrenilabrinae</taxon>
        <taxon>Haplochromini</taxon>
        <taxon>Pundamilia</taxon>
    </lineage>
</organism>
<evidence type="ECO:0000256" key="6">
    <source>
        <dbReference type="ARBA" id="ARBA00022753"/>
    </source>
</evidence>
<dbReference type="InterPro" id="IPR036871">
    <property type="entry name" value="PX_dom_sf"/>
</dbReference>
<sequence length="532" mass="59422">MISNHEEDEFVAVRVQDPRIQNEGSWNSYVDYKIFLHTNSKAFTAKTSCVRRRYSEFVWLKKKLQKNAGLVPVPDLPGKSFFSFNNEDFLEKRRKGLQIFLDKSVLLLLKSVFDRLNKHFLISFYLCHFFSFFFLHSPAPHQPCQQPNETISPELVSCGDADPLEGLLEVHDQDHRKKCSLRISQKSNHLEAVLETVLEDSGPSEATFYLGDSPESLSSAEQIQQRLQTPVEVHTFTGIGFEDSVIDGKIVLPPGEEEKVELQESNEDAHEGKVNCEPEKYDDSEKIFDFKENNCDEHILGSDARSQEAMENICTENPVISEVNEVHVLEVNADDQKGNKAGGNEETLLESEISDEAHMVNGVSAVEQDGDDTQEVYFAGNKDESDEGDTVSSSLPSSNDSIVKVSDEESVCEEADDSIQVANDFVKTPPEDATRWSDVEASSRNIMDLQVNGYADEKLHLSAQEDEDLQYTLSDLSKSADLNSAVTAGYLTENGDFSILATSHARGLGDGRCTEEEATLSPSEETQEVEVH</sequence>
<evidence type="ECO:0000256" key="4">
    <source>
        <dbReference type="ARBA" id="ARBA00022448"/>
    </source>
</evidence>
<dbReference type="SUPFAM" id="SSF64268">
    <property type="entry name" value="PX domain"/>
    <property type="match status" value="1"/>
</dbReference>
<keyword evidence="13" id="KW-1185">Reference proteome</keyword>
<keyword evidence="5" id="KW-0963">Cytoplasm</keyword>
<evidence type="ECO:0000313" key="14">
    <source>
        <dbReference type="RefSeq" id="XP_013764402.1"/>
    </source>
</evidence>
<dbReference type="GeneID" id="102196019"/>
<keyword evidence="6" id="KW-0967">Endosome</keyword>
<feature type="region of interest" description="Disordered" evidence="11">
    <location>
        <begin position="380"/>
        <end position="402"/>
    </location>
</feature>
<dbReference type="SMART" id="SM00312">
    <property type="entry name" value="PX"/>
    <property type="match status" value="1"/>
</dbReference>
<keyword evidence="7" id="KW-0653">Protein transport</keyword>
<dbReference type="GO" id="GO:0006886">
    <property type="term" value="P:intracellular protein transport"/>
    <property type="evidence" value="ECO:0007669"/>
    <property type="project" value="InterPro"/>
</dbReference>
<dbReference type="GO" id="GO:1901981">
    <property type="term" value="F:phosphatidylinositol phosphate binding"/>
    <property type="evidence" value="ECO:0007669"/>
    <property type="project" value="TreeGrafter"/>
</dbReference>